<evidence type="ECO:0000256" key="2">
    <source>
        <dbReference type="ARBA" id="ARBA00022475"/>
    </source>
</evidence>
<keyword evidence="3" id="KW-0547">Nucleotide-binding</keyword>
<name>A0A1J5Q653_9ZZZZ</name>
<dbReference type="GO" id="GO:0016887">
    <property type="term" value="F:ATP hydrolysis activity"/>
    <property type="evidence" value="ECO:0007669"/>
    <property type="project" value="InterPro"/>
</dbReference>
<dbReference type="GO" id="GO:0005524">
    <property type="term" value="F:ATP binding"/>
    <property type="evidence" value="ECO:0007669"/>
    <property type="project" value="UniProtKB-KW"/>
</dbReference>
<organism evidence="8">
    <name type="scientific">mine drainage metagenome</name>
    <dbReference type="NCBI Taxonomy" id="410659"/>
    <lineage>
        <taxon>unclassified sequences</taxon>
        <taxon>metagenomes</taxon>
        <taxon>ecological metagenomes</taxon>
    </lineage>
</organism>
<evidence type="ECO:0000256" key="6">
    <source>
        <dbReference type="ARBA" id="ARBA00023136"/>
    </source>
</evidence>
<dbReference type="SUPFAM" id="SSF52540">
    <property type="entry name" value="P-loop containing nucleoside triphosphate hydrolases"/>
    <property type="match status" value="1"/>
</dbReference>
<comment type="caution">
    <text evidence="8">The sequence shown here is derived from an EMBL/GenBank/DDBJ whole genome shotgun (WGS) entry which is preliminary data.</text>
</comment>
<evidence type="ECO:0000256" key="4">
    <source>
        <dbReference type="ARBA" id="ARBA00022840"/>
    </source>
</evidence>
<dbReference type="InterPro" id="IPR027417">
    <property type="entry name" value="P-loop_NTPase"/>
</dbReference>
<gene>
    <name evidence="8" type="primary">rbsA_9</name>
    <name evidence="8" type="ORF">GALL_469600</name>
</gene>
<evidence type="ECO:0000259" key="7">
    <source>
        <dbReference type="Pfam" id="PF00005"/>
    </source>
</evidence>
<dbReference type="InterPro" id="IPR003439">
    <property type="entry name" value="ABC_transporter-like_ATP-bd"/>
</dbReference>
<dbReference type="InterPro" id="IPR050107">
    <property type="entry name" value="ABC_carbohydrate_import_ATPase"/>
</dbReference>
<dbReference type="EC" id="3.6.3.17" evidence="8"/>
<evidence type="ECO:0000256" key="1">
    <source>
        <dbReference type="ARBA" id="ARBA00022448"/>
    </source>
</evidence>
<dbReference type="PANTHER" id="PTHR43790:SF3">
    <property type="entry name" value="D-ALLOSE IMPORT ATP-BINDING PROTEIN ALSA-RELATED"/>
    <property type="match status" value="1"/>
</dbReference>
<sequence length="118" mass="12794">MEFVRSLGIKTPSTEQKVLNLSGGNQQKVVIAKWVARRPRILIVDEPTRGIDIGAKAEVHALLNKLAEEGISIIVVSSDLPEILAISDRVIVLKEGRISGQIDRADATQERVMLAATG</sequence>
<reference evidence="8" key="1">
    <citation type="submission" date="2016-10" db="EMBL/GenBank/DDBJ databases">
        <title>Sequence of Gallionella enrichment culture.</title>
        <authorList>
            <person name="Poehlein A."/>
            <person name="Muehling M."/>
            <person name="Daniel R."/>
        </authorList>
    </citation>
    <scope>NUCLEOTIDE SEQUENCE</scope>
</reference>
<keyword evidence="6" id="KW-0472">Membrane</keyword>
<evidence type="ECO:0000256" key="3">
    <source>
        <dbReference type="ARBA" id="ARBA00022741"/>
    </source>
</evidence>
<dbReference type="AlphaFoldDB" id="A0A1J5Q653"/>
<keyword evidence="5" id="KW-1278">Translocase</keyword>
<feature type="domain" description="ABC transporter" evidence="7">
    <location>
        <begin position="13"/>
        <end position="48"/>
    </location>
</feature>
<evidence type="ECO:0000313" key="8">
    <source>
        <dbReference type="EMBL" id="OIQ71421.1"/>
    </source>
</evidence>
<keyword evidence="2" id="KW-1003">Cell membrane</keyword>
<dbReference type="EMBL" id="MLJW01003734">
    <property type="protein sequence ID" value="OIQ71421.1"/>
    <property type="molecule type" value="Genomic_DNA"/>
</dbReference>
<accession>A0A1J5Q653</accession>
<keyword evidence="8" id="KW-0378">Hydrolase</keyword>
<keyword evidence="4 8" id="KW-0067">ATP-binding</keyword>
<dbReference type="Pfam" id="PF00005">
    <property type="entry name" value="ABC_tran"/>
    <property type="match status" value="1"/>
</dbReference>
<evidence type="ECO:0000256" key="5">
    <source>
        <dbReference type="ARBA" id="ARBA00022967"/>
    </source>
</evidence>
<protein>
    <submittedName>
        <fullName evidence="8">Ribose import ATP-binding protein RbsA</fullName>
        <ecNumber evidence="8">3.6.3.17</ecNumber>
    </submittedName>
</protein>
<dbReference type="PANTHER" id="PTHR43790">
    <property type="entry name" value="CARBOHYDRATE TRANSPORT ATP-BINDING PROTEIN MG119-RELATED"/>
    <property type="match status" value="1"/>
</dbReference>
<dbReference type="Gene3D" id="3.40.50.300">
    <property type="entry name" value="P-loop containing nucleotide triphosphate hydrolases"/>
    <property type="match status" value="1"/>
</dbReference>
<proteinExistence type="predicted"/>
<keyword evidence="1" id="KW-0813">Transport</keyword>